<feature type="binding site" evidence="6">
    <location>
        <position position="314"/>
    </location>
    <ligand>
        <name>Zn(2+)</name>
        <dbReference type="ChEBI" id="CHEBI:29105"/>
    </ligand>
</feature>
<keyword evidence="6" id="KW-0671">Queuosine biosynthesis</keyword>
<keyword evidence="1 6" id="KW-0328">Glycosyltransferase</keyword>
<comment type="subunit">
    <text evidence="6">Homodimer. Within each dimer, one monomer is responsible for RNA recognition and catalysis, while the other monomer binds to the replacement base PreQ1.</text>
</comment>
<dbReference type="InterPro" id="IPR002616">
    <property type="entry name" value="tRNA_ribo_trans-like"/>
</dbReference>
<comment type="similarity">
    <text evidence="6">Belongs to the queuine tRNA-ribosyltransferase family.</text>
</comment>
<evidence type="ECO:0000256" key="2">
    <source>
        <dbReference type="ARBA" id="ARBA00022679"/>
    </source>
</evidence>
<keyword evidence="5 6" id="KW-0862">Zinc</keyword>
<feature type="domain" description="tRNA-guanine(15) transglycosylase-like" evidence="7">
    <location>
        <begin position="1"/>
        <end position="347"/>
    </location>
</feature>
<feature type="binding site" evidence="6">
    <location>
        <begin position="62"/>
        <end position="66"/>
    </location>
    <ligand>
        <name>substrate</name>
    </ligand>
</feature>
<comment type="pathway">
    <text evidence="6">tRNA modification; tRNA-queuosine biosynthesis.</text>
</comment>
<keyword evidence="3 6" id="KW-0819">tRNA processing</keyword>
<feature type="binding site" evidence="6">
    <location>
        <position position="288"/>
    </location>
    <ligand>
        <name>Zn(2+)</name>
        <dbReference type="ChEBI" id="CHEBI:29105"/>
    </ligand>
</feature>
<dbReference type="SUPFAM" id="SSF51713">
    <property type="entry name" value="tRNA-guanine transglycosylase"/>
    <property type="match status" value="1"/>
</dbReference>
<dbReference type="Gene3D" id="3.20.20.105">
    <property type="entry name" value="Queuine tRNA-ribosyltransferase-like"/>
    <property type="match status" value="1"/>
</dbReference>
<evidence type="ECO:0000256" key="5">
    <source>
        <dbReference type="ARBA" id="ARBA00022833"/>
    </source>
</evidence>
<gene>
    <name evidence="6" type="primary">tgt</name>
    <name evidence="8" type="ORF">AVDCRST_MAG68-900</name>
</gene>
<dbReference type="EC" id="2.4.2.29" evidence="6"/>
<keyword evidence="2 6" id="KW-0808">Transferase</keyword>
<comment type="catalytic activity">
    <reaction evidence="6">
        <text>7-aminomethyl-7-carbaguanine + guanosine(34) in tRNA = 7-aminomethyl-7-carbaguanosine(34) in tRNA + guanine</text>
        <dbReference type="Rhea" id="RHEA:24104"/>
        <dbReference type="Rhea" id="RHEA-COMP:10341"/>
        <dbReference type="Rhea" id="RHEA-COMP:10342"/>
        <dbReference type="ChEBI" id="CHEBI:16235"/>
        <dbReference type="ChEBI" id="CHEBI:58703"/>
        <dbReference type="ChEBI" id="CHEBI:74269"/>
        <dbReference type="ChEBI" id="CHEBI:82833"/>
        <dbReference type="EC" id="2.4.2.29"/>
    </reaction>
</comment>
<evidence type="ECO:0000256" key="6">
    <source>
        <dbReference type="HAMAP-Rule" id="MF_00168"/>
    </source>
</evidence>
<dbReference type="NCBIfam" id="TIGR00430">
    <property type="entry name" value="Q_tRNA_tgt"/>
    <property type="match status" value="1"/>
</dbReference>
<evidence type="ECO:0000256" key="1">
    <source>
        <dbReference type="ARBA" id="ARBA00022676"/>
    </source>
</evidence>
<name>A0A6J4KEY6_9BACT</name>
<keyword evidence="4 6" id="KW-0479">Metal-binding</keyword>
<comment type="function">
    <text evidence="6">Catalyzes the base-exchange of a guanine (G) residue with the queuine precursor 7-aminomethyl-7-deazaguanine (PreQ1) at position 34 (anticodon wobble position) in tRNAs with GU(N) anticodons (tRNA-Asp, -Asn, -His and -Tyr). Catalysis occurs through a double-displacement mechanism. The nucleophile active site attacks the C1' of nucleotide 34 to detach the guanine base from the RNA, forming a covalent enzyme-RNA intermediate. The proton acceptor active site deprotonates the incoming PreQ1, allowing a nucleophilic attack on the C1' of the ribose to form the product. After dissociation, two additional enzymatic reactions on the tRNA convert PreQ1 to queuine (Q), resulting in the hypermodified nucleoside queuosine (7-(((4,5-cis-dihydroxy-2-cyclopenten-1-yl)amino)methyl)-7-deazaguanosine).</text>
</comment>
<feature type="binding site" evidence="6">
    <location>
        <position position="285"/>
    </location>
    <ligand>
        <name>Zn(2+)</name>
        <dbReference type="ChEBI" id="CHEBI:29105"/>
    </ligand>
</feature>
<evidence type="ECO:0000259" key="7">
    <source>
        <dbReference type="Pfam" id="PF01702"/>
    </source>
</evidence>
<feature type="binding site" evidence="6">
    <location>
        <position position="194"/>
    </location>
    <ligand>
        <name>substrate</name>
    </ligand>
</feature>
<dbReference type="PANTHER" id="PTHR43530">
    <property type="entry name" value="QUEUINE TRNA-RIBOSYLTRANSFERASE CATALYTIC SUBUNIT 1"/>
    <property type="match status" value="1"/>
</dbReference>
<feature type="region of interest" description="RNA binding; important for wobble base 34 recognition" evidence="6">
    <location>
        <begin position="249"/>
        <end position="253"/>
    </location>
</feature>
<feature type="binding site" evidence="6">
    <location>
        <position position="116"/>
    </location>
    <ligand>
        <name>substrate</name>
    </ligand>
</feature>
<sequence>MFMPVGTQATVKTLTPEETDALGAQIILGNTYHLYLRPGHDTVRELGGLHRFQGWKKPILTDSGGFQVFSLSDINTIEEEGVTFQSHIDGSRHLFTPERVMEIERALGADIIMAFDQCPPGQSSRELATEAYERTLRWLDRCRTRFAQLPGEDPEGPVQTLFPIVQGGVHPELRVASARGTLQAGDWDGIAIGGLSVGEPKPAMHAMLEALQPELPERMPRYLMGVGYPDDLLEAIARGVDMFDCVAPTRNGRNGAVWIAAEGQVNIKGQRFRLDAGPLDPECDCYTCRNYTRAYLRHLFVAGEALSMRLLSIHNLRFLVRLAERAREEIIAGSYASWSRAWLERYHSARART</sequence>
<proteinExistence type="inferred from homology"/>
<comment type="cofactor">
    <cofactor evidence="6">
        <name>Zn(2+)</name>
        <dbReference type="ChEBI" id="CHEBI:29105"/>
    </cofactor>
    <text evidence="6">Binds 1 zinc ion per subunit.</text>
</comment>
<reference evidence="8" key="1">
    <citation type="submission" date="2020-02" db="EMBL/GenBank/DDBJ databases">
        <authorList>
            <person name="Meier V. D."/>
        </authorList>
    </citation>
    <scope>NUCLEOTIDE SEQUENCE</scope>
    <source>
        <strain evidence="8">AVDCRST_MAG68</strain>
    </source>
</reference>
<dbReference type="GO" id="GO:0046872">
    <property type="term" value="F:metal ion binding"/>
    <property type="evidence" value="ECO:0007669"/>
    <property type="project" value="UniProtKB-KW"/>
</dbReference>
<dbReference type="InterPro" id="IPR004803">
    <property type="entry name" value="TGT"/>
</dbReference>
<dbReference type="PANTHER" id="PTHR43530:SF1">
    <property type="entry name" value="QUEUINE TRNA-RIBOSYLTRANSFERASE CATALYTIC SUBUNIT 1"/>
    <property type="match status" value="1"/>
</dbReference>
<accession>A0A6J4KEY6</accession>
<dbReference type="UniPathway" id="UPA00392"/>
<dbReference type="HAMAP" id="MF_00168">
    <property type="entry name" value="Q_tRNA_Tgt"/>
    <property type="match status" value="1"/>
</dbReference>
<dbReference type="AlphaFoldDB" id="A0A6J4KEY6"/>
<feature type="active site" description="Nucleophile" evidence="6">
    <location>
        <position position="244"/>
    </location>
</feature>
<dbReference type="GO" id="GO:0008616">
    <property type="term" value="P:tRNA queuosine(34) biosynthetic process"/>
    <property type="evidence" value="ECO:0007669"/>
    <property type="project" value="UniProtKB-UniRule"/>
</dbReference>
<feature type="binding site" evidence="6">
    <location>
        <position position="283"/>
    </location>
    <ligand>
        <name>Zn(2+)</name>
        <dbReference type="ChEBI" id="CHEBI:29105"/>
    </ligand>
</feature>
<organism evidence="8">
    <name type="scientific">uncultured Gemmatimonadota bacterium</name>
    <dbReference type="NCBI Taxonomy" id="203437"/>
    <lineage>
        <taxon>Bacteria</taxon>
        <taxon>Pseudomonadati</taxon>
        <taxon>Gemmatimonadota</taxon>
        <taxon>environmental samples</taxon>
    </lineage>
</organism>
<dbReference type="GO" id="GO:0005829">
    <property type="term" value="C:cytosol"/>
    <property type="evidence" value="ECO:0007669"/>
    <property type="project" value="TreeGrafter"/>
</dbReference>
<feature type="region of interest" description="RNA binding" evidence="6">
    <location>
        <begin position="225"/>
        <end position="231"/>
    </location>
</feature>
<dbReference type="NCBIfam" id="TIGR00449">
    <property type="entry name" value="tgt_general"/>
    <property type="match status" value="1"/>
</dbReference>
<dbReference type="EMBL" id="CADCTW010000039">
    <property type="protein sequence ID" value="CAA9303931.1"/>
    <property type="molecule type" value="Genomic_DNA"/>
</dbReference>
<dbReference type="Pfam" id="PF01702">
    <property type="entry name" value="TGT"/>
    <property type="match status" value="1"/>
</dbReference>
<evidence type="ECO:0000256" key="3">
    <source>
        <dbReference type="ARBA" id="ARBA00022694"/>
    </source>
</evidence>
<dbReference type="GO" id="GO:0008479">
    <property type="term" value="F:tRNA-guanosine(34) queuine transglycosylase activity"/>
    <property type="evidence" value="ECO:0007669"/>
    <property type="project" value="UniProtKB-UniRule"/>
</dbReference>
<evidence type="ECO:0000256" key="4">
    <source>
        <dbReference type="ARBA" id="ARBA00022723"/>
    </source>
</evidence>
<protein>
    <recommendedName>
        <fullName evidence="6">Queuine tRNA-ribosyltransferase</fullName>
        <ecNumber evidence="6">2.4.2.29</ecNumber>
    </recommendedName>
    <alternativeName>
        <fullName evidence="6">Guanine insertion enzyme</fullName>
    </alternativeName>
    <alternativeName>
        <fullName evidence="6">tRNA-guanine transglycosylase</fullName>
    </alternativeName>
</protein>
<evidence type="ECO:0000313" key="8">
    <source>
        <dbReference type="EMBL" id="CAA9303931.1"/>
    </source>
</evidence>
<feature type="active site" description="Proton acceptor" evidence="6">
    <location>
        <position position="62"/>
    </location>
</feature>
<feature type="binding site" evidence="6">
    <location>
        <position position="166"/>
    </location>
    <ligand>
        <name>substrate</name>
    </ligand>
</feature>
<dbReference type="InterPro" id="IPR036511">
    <property type="entry name" value="TGT-like_sf"/>
</dbReference>